<dbReference type="PROSITE" id="PS50146">
    <property type="entry name" value="DAGK"/>
    <property type="match status" value="1"/>
</dbReference>
<evidence type="ECO:0000259" key="1">
    <source>
        <dbReference type="PROSITE" id="PS50146"/>
    </source>
</evidence>
<evidence type="ECO:0000313" key="2">
    <source>
        <dbReference type="EMBL" id="KIM28761.1"/>
    </source>
</evidence>
<dbReference type="AlphaFoldDB" id="A0A0C3BBC0"/>
<dbReference type="Gene3D" id="3.40.50.10330">
    <property type="entry name" value="Probable inorganic polyphosphate/atp-NAD kinase, domain 1"/>
    <property type="match status" value="1"/>
</dbReference>
<sequence length="482" mass="52937">MSTSETQFSSVLLDGGVLQYSTSAFDSTNRGHRLAKIPLLNILWAGIDDKKNVIVSLLDATKGKWVLRDVQGPLQPKDDTFAAAEEWTKSLMNVAYAGLKRCKRLRVLINPVGGKGKAEAIYAREVKPIFDAAHCELDVTVTDHHGHMVELAEKMSLDYDAIVVLSGDGGIHEVINGLAKHPQANKALRIPIAQIPTGSANAVCINTLGPKDGFNVAKACLNVIKGRPMKQNVYSIIQGDKTYLSFLTQAAGLMADLDLGTEKLRWMGDGRFILGYLKGVVTKNICPIEVEYKLVEGNKQKMISVGKENAAKAHFYEEDASAQDHDTALPWSEPIKDKSEGWTKFDKPIIYLYAGGMPYVSRDLMQFPMSTPAEECIDVVIQAEASRGLMLKATMGAEKGEQYWIESQVYLKVSALRVKPTGRGNLAVDGEHYPFEAFELRVHSGILRFLSLEGRYVTDAFAFDRVPTSGTSSGAKQTHTQP</sequence>
<dbReference type="OrthoDB" id="3853857at2759"/>
<dbReference type="GO" id="GO:0016020">
    <property type="term" value="C:membrane"/>
    <property type="evidence" value="ECO:0007669"/>
    <property type="project" value="TreeGrafter"/>
</dbReference>
<feature type="domain" description="DAGKc" evidence="1">
    <location>
        <begin position="100"/>
        <end position="240"/>
    </location>
</feature>
<reference evidence="2 3" key="1">
    <citation type="submission" date="2014-04" db="EMBL/GenBank/DDBJ databases">
        <authorList>
            <consortium name="DOE Joint Genome Institute"/>
            <person name="Kuo A."/>
            <person name="Zuccaro A."/>
            <person name="Kohler A."/>
            <person name="Nagy L.G."/>
            <person name="Floudas D."/>
            <person name="Copeland A."/>
            <person name="Barry K.W."/>
            <person name="Cichocki N."/>
            <person name="Veneault-Fourrey C."/>
            <person name="LaButti K."/>
            <person name="Lindquist E.A."/>
            <person name="Lipzen A."/>
            <person name="Lundell T."/>
            <person name="Morin E."/>
            <person name="Murat C."/>
            <person name="Sun H."/>
            <person name="Tunlid A."/>
            <person name="Henrissat B."/>
            <person name="Grigoriev I.V."/>
            <person name="Hibbett D.S."/>
            <person name="Martin F."/>
            <person name="Nordberg H.P."/>
            <person name="Cantor M.N."/>
            <person name="Hua S.X."/>
        </authorList>
    </citation>
    <scope>NUCLEOTIDE SEQUENCE [LARGE SCALE GENOMIC DNA]</scope>
    <source>
        <strain evidence="2 3">MAFF 305830</strain>
    </source>
</reference>
<dbReference type="STRING" id="933852.A0A0C3BBC0"/>
<dbReference type="HOGENOM" id="CLU_013399_0_0_1"/>
<proteinExistence type="predicted"/>
<dbReference type="GO" id="GO:0001727">
    <property type="term" value="F:lipid kinase activity"/>
    <property type="evidence" value="ECO:0007669"/>
    <property type="project" value="TreeGrafter"/>
</dbReference>
<keyword evidence="3" id="KW-1185">Reference proteome</keyword>
<dbReference type="EMBL" id="KN824291">
    <property type="protein sequence ID" value="KIM28761.1"/>
    <property type="molecule type" value="Genomic_DNA"/>
</dbReference>
<dbReference type="InterPro" id="IPR017438">
    <property type="entry name" value="ATP-NAD_kinase_N"/>
</dbReference>
<accession>A0A0C3BBC0</accession>
<dbReference type="Proteomes" id="UP000054097">
    <property type="component" value="Unassembled WGS sequence"/>
</dbReference>
<dbReference type="GO" id="GO:0016773">
    <property type="term" value="F:phosphotransferase activity, alcohol group as acceptor"/>
    <property type="evidence" value="ECO:0007669"/>
    <property type="project" value="UniProtKB-ARBA"/>
</dbReference>
<dbReference type="GO" id="GO:0046512">
    <property type="term" value="P:sphingosine biosynthetic process"/>
    <property type="evidence" value="ECO:0007669"/>
    <property type="project" value="TreeGrafter"/>
</dbReference>
<name>A0A0C3BBC0_SERVB</name>
<protein>
    <recommendedName>
        <fullName evidence="1">DAGKc domain-containing protein</fullName>
    </recommendedName>
</protein>
<dbReference type="Pfam" id="PF00781">
    <property type="entry name" value="DAGK_cat"/>
    <property type="match status" value="1"/>
</dbReference>
<evidence type="ECO:0000313" key="3">
    <source>
        <dbReference type="Proteomes" id="UP000054097"/>
    </source>
</evidence>
<dbReference type="PANTHER" id="PTHR12358">
    <property type="entry name" value="SPHINGOSINE KINASE"/>
    <property type="match status" value="1"/>
</dbReference>
<dbReference type="PANTHER" id="PTHR12358:SF31">
    <property type="entry name" value="ACYLGLYCEROL KINASE, MITOCHONDRIAL"/>
    <property type="match status" value="1"/>
</dbReference>
<dbReference type="GO" id="GO:0005737">
    <property type="term" value="C:cytoplasm"/>
    <property type="evidence" value="ECO:0007669"/>
    <property type="project" value="TreeGrafter"/>
</dbReference>
<dbReference type="InterPro" id="IPR050187">
    <property type="entry name" value="Lipid_Phosphate_FormReg"/>
</dbReference>
<gene>
    <name evidence="2" type="ORF">M408DRAFT_329215</name>
</gene>
<reference evidence="3" key="2">
    <citation type="submission" date="2015-01" db="EMBL/GenBank/DDBJ databases">
        <title>Evolutionary Origins and Diversification of the Mycorrhizal Mutualists.</title>
        <authorList>
            <consortium name="DOE Joint Genome Institute"/>
            <consortium name="Mycorrhizal Genomics Consortium"/>
            <person name="Kohler A."/>
            <person name="Kuo A."/>
            <person name="Nagy L.G."/>
            <person name="Floudas D."/>
            <person name="Copeland A."/>
            <person name="Barry K.W."/>
            <person name="Cichocki N."/>
            <person name="Veneault-Fourrey C."/>
            <person name="LaButti K."/>
            <person name="Lindquist E.A."/>
            <person name="Lipzen A."/>
            <person name="Lundell T."/>
            <person name="Morin E."/>
            <person name="Murat C."/>
            <person name="Riley R."/>
            <person name="Ohm R."/>
            <person name="Sun H."/>
            <person name="Tunlid A."/>
            <person name="Henrissat B."/>
            <person name="Grigoriev I.V."/>
            <person name="Hibbett D.S."/>
            <person name="Martin F."/>
        </authorList>
    </citation>
    <scope>NUCLEOTIDE SEQUENCE [LARGE SCALE GENOMIC DNA]</scope>
    <source>
        <strain evidence="3">MAFF 305830</strain>
    </source>
</reference>
<dbReference type="SMART" id="SM00046">
    <property type="entry name" value="DAGKc"/>
    <property type="match status" value="1"/>
</dbReference>
<dbReference type="InterPro" id="IPR016064">
    <property type="entry name" value="NAD/diacylglycerol_kinase_sf"/>
</dbReference>
<dbReference type="Gene3D" id="2.60.200.40">
    <property type="match status" value="1"/>
</dbReference>
<dbReference type="InterPro" id="IPR001206">
    <property type="entry name" value="Diacylglycerol_kinase_cat_dom"/>
</dbReference>
<dbReference type="SUPFAM" id="SSF111331">
    <property type="entry name" value="NAD kinase/diacylglycerol kinase-like"/>
    <property type="match status" value="1"/>
</dbReference>
<organism evidence="2 3">
    <name type="scientific">Serendipita vermifera MAFF 305830</name>
    <dbReference type="NCBI Taxonomy" id="933852"/>
    <lineage>
        <taxon>Eukaryota</taxon>
        <taxon>Fungi</taxon>
        <taxon>Dikarya</taxon>
        <taxon>Basidiomycota</taxon>
        <taxon>Agaricomycotina</taxon>
        <taxon>Agaricomycetes</taxon>
        <taxon>Sebacinales</taxon>
        <taxon>Serendipitaceae</taxon>
        <taxon>Serendipita</taxon>
    </lineage>
</organism>